<dbReference type="InterPro" id="IPR034660">
    <property type="entry name" value="DinB/YfiT-like"/>
</dbReference>
<name>A0A1F6V9R3_9PROT</name>
<dbReference type="PANTHER" id="PTHR36922">
    <property type="entry name" value="BLL2446 PROTEIN"/>
    <property type="match status" value="1"/>
</dbReference>
<accession>A0A1F6V9R3</accession>
<dbReference type="Proteomes" id="UP000179076">
    <property type="component" value="Unassembled WGS sequence"/>
</dbReference>
<dbReference type="AlphaFoldDB" id="A0A1F6V9R3"/>
<dbReference type="EMBL" id="MFSP01000089">
    <property type="protein sequence ID" value="OGI66371.1"/>
    <property type="molecule type" value="Genomic_DNA"/>
</dbReference>
<dbReference type="InterPro" id="IPR018531">
    <property type="entry name" value="DUF1993"/>
</dbReference>
<reference evidence="1 2" key="1">
    <citation type="journal article" date="2016" name="Nat. Commun.">
        <title>Thousands of microbial genomes shed light on interconnected biogeochemical processes in an aquifer system.</title>
        <authorList>
            <person name="Anantharaman K."/>
            <person name="Brown C.T."/>
            <person name="Hug L.A."/>
            <person name="Sharon I."/>
            <person name="Castelle C.J."/>
            <person name="Probst A.J."/>
            <person name="Thomas B.C."/>
            <person name="Singh A."/>
            <person name="Wilkins M.J."/>
            <person name="Karaoz U."/>
            <person name="Brodie E.L."/>
            <person name="Williams K.H."/>
            <person name="Hubbard S.S."/>
            <person name="Banfield J.F."/>
        </authorList>
    </citation>
    <scope>NUCLEOTIDE SEQUENCE [LARGE SCALE GENOMIC DNA]</scope>
</reference>
<comment type="caution">
    <text evidence="1">The sequence shown here is derived from an EMBL/GenBank/DDBJ whole genome shotgun (WGS) entry which is preliminary data.</text>
</comment>
<dbReference type="Pfam" id="PF09351">
    <property type="entry name" value="DUF1993"/>
    <property type="match status" value="1"/>
</dbReference>
<dbReference type="Gene3D" id="1.20.120.450">
    <property type="entry name" value="dinb family like domain"/>
    <property type="match status" value="1"/>
</dbReference>
<dbReference type="SUPFAM" id="SSF109854">
    <property type="entry name" value="DinB/YfiT-like putative metalloenzymes"/>
    <property type="match status" value="1"/>
</dbReference>
<dbReference type="PANTHER" id="PTHR36922:SF1">
    <property type="entry name" value="DUF1993 DOMAIN-CONTAINING PROTEIN"/>
    <property type="match status" value="1"/>
</dbReference>
<evidence type="ECO:0008006" key="3">
    <source>
        <dbReference type="Google" id="ProtNLM"/>
    </source>
</evidence>
<gene>
    <name evidence="1" type="ORF">A2W18_13395</name>
</gene>
<protein>
    <recommendedName>
        <fullName evidence="3">DUF1993 domain-containing protein</fullName>
    </recommendedName>
</protein>
<organism evidence="1 2">
    <name type="scientific">Candidatus Muproteobacteria bacterium RBG_16_60_9</name>
    <dbReference type="NCBI Taxonomy" id="1817755"/>
    <lineage>
        <taxon>Bacteria</taxon>
        <taxon>Pseudomonadati</taxon>
        <taxon>Pseudomonadota</taxon>
        <taxon>Candidatus Muproteobacteria</taxon>
    </lineage>
</organism>
<evidence type="ECO:0000313" key="1">
    <source>
        <dbReference type="EMBL" id="OGI66371.1"/>
    </source>
</evidence>
<evidence type="ECO:0000313" key="2">
    <source>
        <dbReference type="Proteomes" id="UP000179076"/>
    </source>
</evidence>
<proteinExistence type="predicted"/>
<sequence>MNISMYQSSVPVFVRMLNNLAEILKKAAAHAETKKIDPAVLLQTRLYPDMFALARQVQIATDTAKGCAARLAGVEPPRYEDKESSFPELLARIDKTIAYAKSIKPDQIDGSEDRPIVLKVRDQSINFTGLAYLLNFALPNFYFHVATAYDLLRHNGVELGKQDFLGRA</sequence>